<dbReference type="RefSeq" id="WP_072853624.1">
    <property type="nucleotide sequence ID" value="NZ_FRAH01000099.1"/>
</dbReference>
<protein>
    <recommendedName>
        <fullName evidence="3">Gamma-glutamyl cyclotransferase, AIG2-like</fullName>
    </recommendedName>
</protein>
<organism evidence="1 2">
    <name type="scientific">Anaerotignum lactatifermentans DSM 14214</name>
    <dbReference type="NCBI Taxonomy" id="1121323"/>
    <lineage>
        <taxon>Bacteria</taxon>
        <taxon>Bacillati</taxon>
        <taxon>Bacillota</taxon>
        <taxon>Clostridia</taxon>
        <taxon>Lachnospirales</taxon>
        <taxon>Anaerotignaceae</taxon>
        <taxon>Anaerotignum</taxon>
    </lineage>
</organism>
<name>A0A1M7A244_9FIRM</name>
<keyword evidence="2" id="KW-1185">Reference proteome</keyword>
<evidence type="ECO:0008006" key="3">
    <source>
        <dbReference type="Google" id="ProtNLM"/>
    </source>
</evidence>
<reference evidence="1 2" key="1">
    <citation type="submission" date="2016-11" db="EMBL/GenBank/DDBJ databases">
        <authorList>
            <person name="Jaros S."/>
            <person name="Januszkiewicz K."/>
            <person name="Wedrychowicz H."/>
        </authorList>
    </citation>
    <scope>NUCLEOTIDE SEQUENCE [LARGE SCALE GENOMIC DNA]</scope>
    <source>
        <strain evidence="1 2">DSM 14214</strain>
    </source>
</reference>
<evidence type="ECO:0000313" key="2">
    <source>
        <dbReference type="Proteomes" id="UP000183975"/>
    </source>
</evidence>
<dbReference type="Gene3D" id="3.10.490.10">
    <property type="entry name" value="Gamma-glutamyl cyclotransferase-like"/>
    <property type="match status" value="1"/>
</dbReference>
<dbReference type="AlphaFoldDB" id="A0A1M7A244"/>
<dbReference type="Proteomes" id="UP000183975">
    <property type="component" value="Unassembled WGS sequence"/>
</dbReference>
<sequence>MVYLLTYDGYMKEEKLQGICPSAKLFMQCGLKDCALEFRRFYETAMPTLEVGEEIVPAVIWKLEESDLKNMEAIYPNEIYQKTNWNLKTEKGVLDVMVFLMRETPFAFPKEKEVEAMEEAYEEHSFDYSCVENALDRAKDREETYGTLYPGTDR</sequence>
<evidence type="ECO:0000313" key="1">
    <source>
        <dbReference type="EMBL" id="SHL36797.1"/>
    </source>
</evidence>
<accession>A0A1M7A244</accession>
<gene>
    <name evidence="1" type="ORF">SAMN02745138_03316</name>
</gene>
<dbReference type="EMBL" id="FRAH01000099">
    <property type="protein sequence ID" value="SHL36797.1"/>
    <property type="molecule type" value="Genomic_DNA"/>
</dbReference>
<proteinExistence type="predicted"/>
<dbReference type="OrthoDB" id="9876252at2"/>